<dbReference type="Gene3D" id="1.10.1040.10">
    <property type="entry name" value="N-(1-d-carboxylethyl)-l-norvaline Dehydrogenase, domain 2"/>
    <property type="match status" value="1"/>
</dbReference>
<dbReference type="SUPFAM" id="SSF48179">
    <property type="entry name" value="6-phosphogluconate dehydrogenase C-terminal domain-like"/>
    <property type="match status" value="1"/>
</dbReference>
<protein>
    <recommendedName>
        <fullName evidence="1">3-hydroxyacyl-CoA dehydrogenase C-terminal domain-containing protein</fullName>
    </recommendedName>
</protein>
<sequence length="151" mass="16239">MSFYKAMGKSPVLVNQECPGFVANRLQAALAREAYSLVHRGIVSAEACDICVTTGIGLRWAFTGPFMTNVLGGGGGKEGFHRLITHLGPGIQGWIKDMDAHAFGFGENEIEELDKSVSHMLETTDIASVESQRDRGLVELIKSKKATPASS</sequence>
<comment type="caution">
    <text evidence="2">The sequence shown here is derived from an EMBL/GenBank/DDBJ whole genome shotgun (WGS) entry which is preliminary data.</text>
</comment>
<feature type="domain" description="3-hydroxyacyl-CoA dehydrogenase C-terminal" evidence="1">
    <location>
        <begin position="20"/>
        <end position="66"/>
    </location>
</feature>
<dbReference type="GO" id="GO:0050104">
    <property type="term" value="F:L-gulonate 3-dehydrogenase activity"/>
    <property type="evidence" value="ECO:0007669"/>
    <property type="project" value="TreeGrafter"/>
</dbReference>
<dbReference type="OrthoDB" id="2021159at2759"/>
<evidence type="ECO:0000313" key="2">
    <source>
        <dbReference type="EMBL" id="OPB42751.1"/>
    </source>
</evidence>
<proteinExistence type="predicted"/>
<dbReference type="Pfam" id="PF00725">
    <property type="entry name" value="3HCDH"/>
    <property type="match status" value="1"/>
</dbReference>
<dbReference type="AlphaFoldDB" id="A0A1T3CNW1"/>
<keyword evidence="3" id="KW-1185">Reference proteome</keyword>
<dbReference type="Proteomes" id="UP000191004">
    <property type="component" value="Unassembled WGS sequence"/>
</dbReference>
<dbReference type="InterPro" id="IPR006108">
    <property type="entry name" value="3HC_DH_C"/>
</dbReference>
<dbReference type="EMBL" id="LVVK01000013">
    <property type="protein sequence ID" value="OPB42751.1"/>
    <property type="molecule type" value="Genomic_DNA"/>
</dbReference>
<dbReference type="InterPro" id="IPR013328">
    <property type="entry name" value="6PGD_dom2"/>
</dbReference>
<gene>
    <name evidence="2" type="ORF">A0O28_0038720</name>
</gene>
<evidence type="ECO:0000259" key="1">
    <source>
        <dbReference type="Pfam" id="PF00725"/>
    </source>
</evidence>
<organism evidence="2 3">
    <name type="scientific">Trichoderma guizhouense</name>
    <dbReference type="NCBI Taxonomy" id="1491466"/>
    <lineage>
        <taxon>Eukaryota</taxon>
        <taxon>Fungi</taxon>
        <taxon>Dikarya</taxon>
        <taxon>Ascomycota</taxon>
        <taxon>Pezizomycotina</taxon>
        <taxon>Sordariomycetes</taxon>
        <taxon>Hypocreomycetidae</taxon>
        <taxon>Hypocreales</taxon>
        <taxon>Hypocreaceae</taxon>
        <taxon>Trichoderma</taxon>
    </lineage>
</organism>
<evidence type="ECO:0000313" key="3">
    <source>
        <dbReference type="Proteomes" id="UP000191004"/>
    </source>
</evidence>
<dbReference type="GO" id="GO:0006631">
    <property type="term" value="P:fatty acid metabolic process"/>
    <property type="evidence" value="ECO:0007669"/>
    <property type="project" value="InterPro"/>
</dbReference>
<accession>A0A1T3CNW1</accession>
<dbReference type="PANTHER" id="PTHR48075">
    <property type="entry name" value="3-HYDROXYACYL-COA DEHYDROGENASE FAMILY PROTEIN"/>
    <property type="match status" value="1"/>
</dbReference>
<dbReference type="InterPro" id="IPR008927">
    <property type="entry name" value="6-PGluconate_DH-like_C_sf"/>
</dbReference>
<reference evidence="2 3" key="1">
    <citation type="submission" date="2016-04" db="EMBL/GenBank/DDBJ databases">
        <title>Multiple horizontal gene transfer events from other fungi enriched the ability of the initially mycotrophic fungus Trichoderma (Ascomycota) to feed on dead plant biomass.</title>
        <authorList>
            <person name="Atanasova L."/>
            <person name="Chenthamara K."/>
            <person name="Zhang J."/>
            <person name="Grujic M."/>
            <person name="Henrissat B."/>
            <person name="Kuo A."/>
            <person name="Aertz A."/>
            <person name="Salamov A."/>
            <person name="Lipzen A."/>
            <person name="Labutti K."/>
            <person name="Barry K."/>
            <person name="Miao Y."/>
            <person name="Rahimi M.J."/>
            <person name="Shen Q."/>
            <person name="Grigoriev I.V."/>
            <person name="Kubicek C.P."/>
            <person name="Druzhinina I.S."/>
        </authorList>
    </citation>
    <scope>NUCLEOTIDE SEQUENCE [LARGE SCALE GENOMIC DNA]</scope>
    <source>
        <strain evidence="2 3">NJAU 4742</strain>
    </source>
</reference>
<name>A0A1T3CNW1_9HYPO</name>
<dbReference type="PANTHER" id="PTHR48075:SF1">
    <property type="entry name" value="LAMBDA-CRYSTALLIN HOMOLOG"/>
    <property type="match status" value="1"/>
</dbReference>